<protein>
    <submittedName>
        <fullName evidence="6">Calcyphosin-2</fullName>
    </submittedName>
</protein>
<organism evidence="5 6">
    <name type="scientific">Aplysia californica</name>
    <name type="common">California sea hare</name>
    <dbReference type="NCBI Taxonomy" id="6500"/>
    <lineage>
        <taxon>Eukaryota</taxon>
        <taxon>Metazoa</taxon>
        <taxon>Spiralia</taxon>
        <taxon>Lophotrochozoa</taxon>
        <taxon>Mollusca</taxon>
        <taxon>Gastropoda</taxon>
        <taxon>Heterobranchia</taxon>
        <taxon>Euthyneura</taxon>
        <taxon>Tectipleura</taxon>
        <taxon>Aplysiida</taxon>
        <taxon>Aplysioidea</taxon>
        <taxon>Aplysiidae</taxon>
        <taxon>Aplysia</taxon>
    </lineage>
</organism>
<keyword evidence="5" id="KW-1185">Reference proteome</keyword>
<dbReference type="InterPro" id="IPR011992">
    <property type="entry name" value="EF-hand-dom_pair"/>
</dbReference>
<dbReference type="SUPFAM" id="SSF47473">
    <property type="entry name" value="EF-hand"/>
    <property type="match status" value="1"/>
</dbReference>
<evidence type="ECO:0000256" key="2">
    <source>
        <dbReference type="ARBA" id="ARBA00022737"/>
    </source>
</evidence>
<proteinExistence type="predicted"/>
<accession>A0ABM0JPR9</accession>
<feature type="compositionally biased region" description="Polar residues" evidence="4">
    <location>
        <begin position="1"/>
        <end position="13"/>
    </location>
</feature>
<dbReference type="GeneID" id="101857799"/>
<dbReference type="Proteomes" id="UP000694888">
    <property type="component" value="Unplaced"/>
</dbReference>
<dbReference type="PANTHER" id="PTHR34524:SF15">
    <property type="entry name" value="EF-HAND DOMAIN-CONTAINING PROTEIN"/>
    <property type="match status" value="1"/>
</dbReference>
<dbReference type="RefSeq" id="XP_005098660.3">
    <property type="nucleotide sequence ID" value="XM_005098603.3"/>
</dbReference>
<evidence type="ECO:0000313" key="6">
    <source>
        <dbReference type="RefSeq" id="XP_005098660.3"/>
    </source>
</evidence>
<keyword evidence="3" id="KW-0106">Calcium</keyword>
<evidence type="ECO:0000313" key="5">
    <source>
        <dbReference type="Proteomes" id="UP000694888"/>
    </source>
</evidence>
<evidence type="ECO:0000256" key="1">
    <source>
        <dbReference type="ARBA" id="ARBA00022723"/>
    </source>
</evidence>
<dbReference type="PANTHER" id="PTHR34524">
    <property type="entry name" value="CALCYPHOSIN"/>
    <property type="match status" value="1"/>
</dbReference>
<evidence type="ECO:0000256" key="4">
    <source>
        <dbReference type="SAM" id="MobiDB-lite"/>
    </source>
</evidence>
<feature type="region of interest" description="Disordered" evidence="4">
    <location>
        <begin position="209"/>
        <end position="243"/>
    </location>
</feature>
<dbReference type="Gene3D" id="1.10.238.10">
    <property type="entry name" value="EF-hand"/>
    <property type="match status" value="2"/>
</dbReference>
<feature type="region of interest" description="Disordered" evidence="4">
    <location>
        <begin position="1"/>
        <end position="165"/>
    </location>
</feature>
<sequence length="645" mass="73328">MNFEVQGTASPRSYQRHLPGSARGRPQSAINPITGEEICYQPTPRKTEKPKGPVSNGKGDGIPSLNLNYLKDDDIPSGAIDIDLNDYSLDTPGSASTVSWGTSRSNRNDFMTNKYSQKSAYSTRRPEGVPGLSLGDSKPPPAYKKQEKQPNAWDGDPVPGNLPAPSARYKEMYKQYEDDMKQSYREYAHPAKVNQKEVEEAVQRIRSSRQAAKKQEEALHAETLSLSPDPKELNESWTKQRRSSKQMLKKMDADELVEHNKKQKLVETVMIDQLSRAVISDPQQDTRTTSRPTSTRWTKGSNRYLHDSKISTSSTATENLLSKRMRFGARILTRNGSDAMKELTGFYFACDKTLTVYEFRQFGKSAKAMPFIYRGQYCHKSGPKQGRPFGLSDIYVGANLKISTEGQLALTDSLAENDVIVLRVTDIDEGEKEALMDEQEDVDGRMHAPSKLDIQNKEFLYMIQDEVRTKIQKRGIRTVTGLGRYYRKLDQYKTGILDQYDLEKGLKTFRINLEPETLEELFDILDPEGMRLLDYGDYMHGILGEMNEYRKSLMRKAFHKLNCSKKGVIHISDVKKFFNVNSKYKTASGGDSGVSALQAFLEDVRENEKQELISFIEFEEYYEGLSLGIERDEDFANVLHNTWNI</sequence>
<name>A0ABM0JPR9_APLCA</name>
<dbReference type="InterPro" id="IPR051581">
    <property type="entry name" value="Ca-bind"/>
</dbReference>
<feature type="compositionally biased region" description="Polar residues" evidence="4">
    <location>
        <begin position="91"/>
        <end position="122"/>
    </location>
</feature>
<gene>
    <name evidence="6" type="primary">LOC101857799</name>
</gene>
<keyword evidence="1" id="KW-0479">Metal-binding</keyword>
<reference evidence="6" key="1">
    <citation type="submission" date="2025-08" db="UniProtKB">
        <authorList>
            <consortium name="RefSeq"/>
        </authorList>
    </citation>
    <scope>IDENTIFICATION</scope>
</reference>
<evidence type="ECO:0000256" key="3">
    <source>
        <dbReference type="ARBA" id="ARBA00022837"/>
    </source>
</evidence>
<keyword evidence="2" id="KW-0677">Repeat</keyword>